<dbReference type="EMBL" id="JYDR01000178">
    <property type="protein sequence ID" value="KRY66185.1"/>
    <property type="molecule type" value="Genomic_DNA"/>
</dbReference>
<evidence type="ECO:0000313" key="5">
    <source>
        <dbReference type="Proteomes" id="UP000054826"/>
    </source>
</evidence>
<evidence type="ECO:0000313" key="4">
    <source>
        <dbReference type="Proteomes" id="UP000054632"/>
    </source>
</evidence>
<feature type="region of interest" description="Disordered" evidence="1">
    <location>
        <begin position="175"/>
        <end position="221"/>
    </location>
</feature>
<sequence>MQSRTIITHQASLRQRLCTPLPLHCFCHICIGMRGFFPLKRCFSSSSSESIINNRKKRSLKWIAQKRGQHFRMNECCDKYHSPRRTLLQLAGGRRSVDTGRPTVDGLVVLPDSGAAALWEDAEDAESRCGSWCKSAWCRSRRTPPTSNNSDTCIRGSRFRVWGKLSPAARLNKPRRLARVRRSRTTDRSRFDTGPSRQSRGGGTCSTGSRRNGPGRTGQADCRTDCWRWSVRRNVADGRTGAW</sequence>
<dbReference type="AlphaFoldDB" id="A0A0V1JJY0"/>
<reference evidence="4 5" key="1">
    <citation type="submission" date="2015-01" db="EMBL/GenBank/DDBJ databases">
        <title>Evolution of Trichinella species and genotypes.</title>
        <authorList>
            <person name="Korhonen P.K."/>
            <person name="Edoardo P."/>
            <person name="Giuseppe L.R."/>
            <person name="Gasser R.B."/>
        </authorList>
    </citation>
    <scope>NUCLEOTIDE SEQUENCE [LARGE SCALE GENOMIC DNA]</scope>
    <source>
        <strain evidence="2">ISS13</strain>
        <strain evidence="3">ISS176</strain>
    </source>
</reference>
<dbReference type="EMBL" id="JYDV01000093">
    <property type="protein sequence ID" value="KRZ35288.1"/>
    <property type="molecule type" value="Genomic_DNA"/>
</dbReference>
<evidence type="ECO:0000313" key="3">
    <source>
        <dbReference type="EMBL" id="KRZ35288.1"/>
    </source>
</evidence>
<name>A0A0V1JJY0_TRIPS</name>
<organism evidence="3 5">
    <name type="scientific">Trichinella pseudospiralis</name>
    <name type="common">Parasitic roundworm</name>
    <dbReference type="NCBI Taxonomy" id="6337"/>
    <lineage>
        <taxon>Eukaryota</taxon>
        <taxon>Metazoa</taxon>
        <taxon>Ecdysozoa</taxon>
        <taxon>Nematoda</taxon>
        <taxon>Enoplea</taxon>
        <taxon>Dorylaimia</taxon>
        <taxon>Trichinellida</taxon>
        <taxon>Trichinellidae</taxon>
        <taxon>Trichinella</taxon>
    </lineage>
</organism>
<protein>
    <submittedName>
        <fullName evidence="3">Uncharacterized protein</fullName>
    </submittedName>
</protein>
<proteinExistence type="predicted"/>
<dbReference type="Proteomes" id="UP000054826">
    <property type="component" value="Unassembled WGS sequence"/>
</dbReference>
<comment type="caution">
    <text evidence="3">The sequence shown here is derived from an EMBL/GenBank/DDBJ whole genome shotgun (WGS) entry which is preliminary data.</text>
</comment>
<evidence type="ECO:0000313" key="2">
    <source>
        <dbReference type="EMBL" id="KRY66185.1"/>
    </source>
</evidence>
<accession>A0A0V1JJY0</accession>
<evidence type="ECO:0000256" key="1">
    <source>
        <dbReference type="SAM" id="MobiDB-lite"/>
    </source>
</evidence>
<gene>
    <name evidence="2" type="ORF">T4A_9688</name>
    <name evidence="3" type="ORF">T4C_12220</name>
</gene>
<dbReference type="Proteomes" id="UP000054632">
    <property type="component" value="Unassembled WGS sequence"/>
</dbReference>